<evidence type="ECO:0000259" key="12">
    <source>
        <dbReference type="PROSITE" id="PS50109"/>
    </source>
</evidence>
<keyword evidence="6 15" id="KW-0418">Kinase</keyword>
<dbReference type="InterPro" id="IPR036641">
    <property type="entry name" value="HPT_dom_sf"/>
</dbReference>
<dbReference type="AlphaFoldDB" id="A0A7W8M6X9"/>
<dbReference type="PANTHER" id="PTHR43395:SF8">
    <property type="entry name" value="HISTIDINE KINASE"/>
    <property type="match status" value="1"/>
</dbReference>
<dbReference type="GO" id="GO:0000155">
    <property type="term" value="F:phosphorelay sensor kinase activity"/>
    <property type="evidence" value="ECO:0007669"/>
    <property type="project" value="InterPro"/>
</dbReference>
<evidence type="ECO:0000256" key="1">
    <source>
        <dbReference type="ARBA" id="ARBA00000085"/>
    </source>
</evidence>
<dbReference type="GO" id="GO:0005737">
    <property type="term" value="C:cytoplasm"/>
    <property type="evidence" value="ECO:0007669"/>
    <property type="project" value="InterPro"/>
</dbReference>
<dbReference type="InterPro" id="IPR036061">
    <property type="entry name" value="CheW-like_dom_sf"/>
</dbReference>
<dbReference type="EC" id="2.7.13.3" evidence="2"/>
<dbReference type="RefSeq" id="WP_183963313.1">
    <property type="nucleotide sequence ID" value="NZ_BAABEW010000003.1"/>
</dbReference>
<evidence type="ECO:0000256" key="2">
    <source>
        <dbReference type="ARBA" id="ARBA00012438"/>
    </source>
</evidence>
<reference evidence="15 16" key="1">
    <citation type="submission" date="2020-08" db="EMBL/GenBank/DDBJ databases">
        <title>Genomic Encyclopedia of Type Strains, Phase IV (KMG-IV): sequencing the most valuable type-strain genomes for metagenomic binning, comparative biology and taxonomic classification.</title>
        <authorList>
            <person name="Goeker M."/>
        </authorList>
    </citation>
    <scope>NUCLEOTIDE SEQUENCE [LARGE SCALE GENOMIC DNA]</scope>
    <source>
        <strain evidence="15 16">DSM 29781</strain>
    </source>
</reference>
<dbReference type="GO" id="GO:0006935">
    <property type="term" value="P:chemotaxis"/>
    <property type="evidence" value="ECO:0007669"/>
    <property type="project" value="InterPro"/>
</dbReference>
<dbReference type="InterPro" id="IPR004105">
    <property type="entry name" value="CheA-like_dim"/>
</dbReference>
<dbReference type="InterPro" id="IPR004358">
    <property type="entry name" value="Sig_transdc_His_kin-like_C"/>
</dbReference>
<evidence type="ECO:0000259" key="14">
    <source>
        <dbReference type="PROSITE" id="PS50894"/>
    </source>
</evidence>
<evidence type="ECO:0000256" key="7">
    <source>
        <dbReference type="ARBA" id="ARBA00023012"/>
    </source>
</evidence>
<dbReference type="Pfam" id="PF02518">
    <property type="entry name" value="HATPase_c"/>
    <property type="match status" value="1"/>
</dbReference>
<dbReference type="SMART" id="SM00448">
    <property type="entry name" value="REC"/>
    <property type="match status" value="1"/>
</dbReference>
<keyword evidence="7" id="KW-0902">Two-component regulatory system</keyword>
<comment type="catalytic activity">
    <reaction evidence="1">
        <text>ATP + protein L-histidine = ADP + protein N-phospho-L-histidine.</text>
        <dbReference type="EC" id="2.7.13.3"/>
    </reaction>
</comment>
<gene>
    <name evidence="15" type="ORF">HNQ70_000132</name>
</gene>
<evidence type="ECO:0000256" key="6">
    <source>
        <dbReference type="ARBA" id="ARBA00022777"/>
    </source>
</evidence>
<feature type="modified residue" description="Phosphohistidine" evidence="9">
    <location>
        <position position="405"/>
    </location>
</feature>
<dbReference type="Gene3D" id="3.30.565.10">
    <property type="entry name" value="Histidine kinase-like ATPase, C-terminal domain"/>
    <property type="match status" value="1"/>
</dbReference>
<dbReference type="EMBL" id="JACHGB010000001">
    <property type="protein sequence ID" value="MBB5270148.1"/>
    <property type="molecule type" value="Genomic_DNA"/>
</dbReference>
<proteinExistence type="predicted"/>
<protein>
    <recommendedName>
        <fullName evidence="3">Chemotaxis protein CheA</fullName>
        <ecNumber evidence="2">2.7.13.3</ecNumber>
    </recommendedName>
</protein>
<dbReference type="SUPFAM" id="SSF50341">
    <property type="entry name" value="CheW-like"/>
    <property type="match status" value="1"/>
</dbReference>
<evidence type="ECO:0000256" key="9">
    <source>
        <dbReference type="PROSITE-ProRule" id="PRU00110"/>
    </source>
</evidence>
<feature type="compositionally biased region" description="Low complexity" evidence="11">
    <location>
        <begin position="506"/>
        <end position="548"/>
    </location>
</feature>
<dbReference type="SMART" id="SM01231">
    <property type="entry name" value="H-kinase_dim"/>
    <property type="match status" value="1"/>
</dbReference>
<feature type="domain" description="HPt" evidence="14">
    <location>
        <begin position="366"/>
        <end position="462"/>
    </location>
</feature>
<dbReference type="InterPro" id="IPR051315">
    <property type="entry name" value="Bact_Chemotaxis_CheA"/>
</dbReference>
<dbReference type="SUPFAM" id="SSF55874">
    <property type="entry name" value="ATPase domain of HSP90 chaperone/DNA topoisomerase II/histidine kinase"/>
    <property type="match status" value="1"/>
</dbReference>
<dbReference type="InterPro" id="IPR036890">
    <property type="entry name" value="HATPase_C_sf"/>
</dbReference>
<evidence type="ECO:0000256" key="4">
    <source>
        <dbReference type="ARBA" id="ARBA00022553"/>
    </source>
</evidence>
<sequence>MSAGSMRPDDAAAIPFERLNEASVALLDPLFEPLAEAEPQRTAARLGDAIMHCAQVADSLGLRSLNYLATLMVPYLQREAGGDGWPGTRDRIEGWIGRIIAFCAGHASPEEATLLVNDLHSWPSFPEVPEQFVNLIAARLRQDCALVAELVAELASAPPMASVARDELEMLLEAVEGLEAEVIGPLAGIGLPPPPAALGAVSDLVDLCRERLGNLAGAMRYVGLAPAADLLEPCRESLAAWRDAPASASPEAPELLHGLTQALAAFLRDPAGPALMALEGACTDARWPVRGEGVGAQARAALLGLEVVGSRRIEAPSGQLDADDVSLELAPDADASVLGHLLPELAALSAGFSEQIDRLVAAAASAQGRSWPSAEKVGEDACEEVPEEVPEEVAEPLAEARRIAHTLKGAANTVGIRGIALLTHRLEDLLQLLGERSGTPDAATRNALTEAADCLAEMADAVAGLGEGPADALGVCRSLGAHIDALLSAGAPPDRPEEAQPLPGLQSESSGPSQQAGPSSSLEPPSTLPDAWESEPSAPSPESAASAPAPAPAPAPAQVGELLRVPASLLDRILDLAGEAGILLARVQEQVDQLGEVRQAFRTDSDRLRVLAGELEGLVDIRGVSLSGRRPGSDFDPLELDDFNELHTVSRRIAEAGADARVLDHQLDRQGADLAEAVGQLERVQTDLREAVMQSRLVPVRSVLPRLQRVARQAARMAGKTVELTVAGEDTAVDARLLQGLLEPIGHLLRNAIDHGIEPAAERERAGKAAAGRVSLRFGRDGRRLIVHCTDDGRGLDLDAIRARAQEAGLIDPAAAPGPEALARLVLEPGFSTRRQATQLSGRGIGLDVVQRAVRALRGEIELAAADGAGLEVRIEVPEGMVAIPVVLVRTPSHVLALSIRGVERILPADGAVRDDAGALRFVGAHGLVPAVRLDELLGLPEGFFAREAEAARLSGRQHAAAAPDPGAGEVAMLVRGLDGSRVAVLSPPPGQTRNVVVRPLPPWLPSTSAVEGATVLGDGAVATVLDLPALVAPGASLAASRFPEQQIQRLPVCLVADDSVSVRRSLQLFLEDLGFEVDSAADGVDALALAARRVPALAIVDLEMPRMNGVELCRALRADPRTREVPVLMITSRSSERHRALAREAGVDVFLTKPYGEDELASEIRRCLVGRTALG</sequence>
<dbReference type="PANTHER" id="PTHR43395">
    <property type="entry name" value="SENSOR HISTIDINE KINASE CHEA"/>
    <property type="match status" value="1"/>
</dbReference>
<feature type="modified residue" description="4-aspartylphosphate" evidence="10">
    <location>
        <position position="1102"/>
    </location>
</feature>
<evidence type="ECO:0000256" key="10">
    <source>
        <dbReference type="PROSITE-ProRule" id="PRU00169"/>
    </source>
</evidence>
<feature type="domain" description="Response regulatory" evidence="13">
    <location>
        <begin position="1053"/>
        <end position="1169"/>
    </location>
</feature>
<dbReference type="Pfam" id="PF00072">
    <property type="entry name" value="Response_reg"/>
    <property type="match status" value="1"/>
</dbReference>
<dbReference type="InterPro" id="IPR001789">
    <property type="entry name" value="Sig_transdc_resp-reg_receiver"/>
</dbReference>
<dbReference type="SMART" id="SM00387">
    <property type="entry name" value="HATPase_c"/>
    <property type="match status" value="1"/>
</dbReference>
<dbReference type="PROSITE" id="PS50894">
    <property type="entry name" value="HPT"/>
    <property type="match status" value="1"/>
</dbReference>
<evidence type="ECO:0000259" key="13">
    <source>
        <dbReference type="PROSITE" id="PS50110"/>
    </source>
</evidence>
<evidence type="ECO:0000256" key="8">
    <source>
        <dbReference type="ARBA" id="ARBA00035100"/>
    </source>
</evidence>
<dbReference type="InterPro" id="IPR008207">
    <property type="entry name" value="Sig_transdc_His_kin_Hpt_dom"/>
</dbReference>
<accession>A0A7W8M6X9</accession>
<organism evidence="15 16">
    <name type="scientific">Quisquiliibacterium transsilvanicum</name>
    <dbReference type="NCBI Taxonomy" id="1549638"/>
    <lineage>
        <taxon>Bacteria</taxon>
        <taxon>Pseudomonadati</taxon>
        <taxon>Pseudomonadota</taxon>
        <taxon>Betaproteobacteria</taxon>
        <taxon>Burkholderiales</taxon>
        <taxon>Burkholderiaceae</taxon>
        <taxon>Quisquiliibacterium</taxon>
    </lineage>
</organism>
<dbReference type="SUPFAM" id="SSF52172">
    <property type="entry name" value="CheY-like"/>
    <property type="match status" value="1"/>
</dbReference>
<dbReference type="FunFam" id="3.30.565.10:FF:000016">
    <property type="entry name" value="Chemotaxis protein CheA, putative"/>
    <property type="match status" value="1"/>
</dbReference>
<dbReference type="Gene3D" id="1.20.120.160">
    <property type="entry name" value="HPT domain"/>
    <property type="match status" value="1"/>
</dbReference>
<dbReference type="PROSITE" id="PS50109">
    <property type="entry name" value="HIS_KIN"/>
    <property type="match status" value="1"/>
</dbReference>
<feature type="domain" description="Histidine kinase" evidence="12">
    <location>
        <begin position="644"/>
        <end position="881"/>
    </location>
</feature>
<name>A0A7W8M6X9_9BURK</name>
<evidence type="ECO:0000256" key="5">
    <source>
        <dbReference type="ARBA" id="ARBA00022679"/>
    </source>
</evidence>
<dbReference type="Gene3D" id="2.30.30.40">
    <property type="entry name" value="SH3 Domains"/>
    <property type="match status" value="1"/>
</dbReference>
<comment type="function">
    <text evidence="8">Involved in the transmission of sensory signals from the chemoreceptors to the flagellar motors. CheA is autophosphorylated; it can transfer its phosphate group to either CheB or CheY.</text>
</comment>
<dbReference type="PROSITE" id="PS50110">
    <property type="entry name" value="RESPONSE_REGULATORY"/>
    <property type="match status" value="1"/>
</dbReference>
<dbReference type="Proteomes" id="UP000532440">
    <property type="component" value="Unassembled WGS sequence"/>
</dbReference>
<evidence type="ECO:0000256" key="3">
    <source>
        <dbReference type="ARBA" id="ARBA00021495"/>
    </source>
</evidence>
<dbReference type="CDD" id="cd00088">
    <property type="entry name" value="HPT"/>
    <property type="match status" value="1"/>
</dbReference>
<dbReference type="SUPFAM" id="SSF47226">
    <property type="entry name" value="Histidine-containing phosphotransfer domain, HPT domain"/>
    <property type="match status" value="1"/>
</dbReference>
<dbReference type="Gene3D" id="3.40.50.2300">
    <property type="match status" value="1"/>
</dbReference>
<dbReference type="InterPro" id="IPR003594">
    <property type="entry name" value="HATPase_dom"/>
</dbReference>
<keyword evidence="4 10" id="KW-0597">Phosphoprotein</keyword>
<keyword evidence="5" id="KW-0808">Transferase</keyword>
<evidence type="ECO:0000313" key="15">
    <source>
        <dbReference type="EMBL" id="MBB5270148.1"/>
    </source>
</evidence>
<dbReference type="InterPro" id="IPR011006">
    <property type="entry name" value="CheY-like_superfamily"/>
</dbReference>
<dbReference type="PRINTS" id="PR00344">
    <property type="entry name" value="BCTRLSENSOR"/>
</dbReference>
<evidence type="ECO:0000313" key="16">
    <source>
        <dbReference type="Proteomes" id="UP000532440"/>
    </source>
</evidence>
<dbReference type="Pfam" id="PF01627">
    <property type="entry name" value="Hpt"/>
    <property type="match status" value="1"/>
</dbReference>
<comment type="caution">
    <text evidence="15">The sequence shown here is derived from an EMBL/GenBank/DDBJ whole genome shotgun (WGS) entry which is preliminary data.</text>
</comment>
<dbReference type="CDD" id="cd17574">
    <property type="entry name" value="REC_OmpR"/>
    <property type="match status" value="1"/>
</dbReference>
<evidence type="ECO:0000256" key="11">
    <source>
        <dbReference type="SAM" id="MobiDB-lite"/>
    </source>
</evidence>
<dbReference type="InterPro" id="IPR005467">
    <property type="entry name" value="His_kinase_dom"/>
</dbReference>
<keyword evidence="16" id="KW-1185">Reference proteome</keyword>
<feature type="region of interest" description="Disordered" evidence="11">
    <location>
        <begin position="487"/>
        <end position="556"/>
    </location>
</feature>